<reference evidence="2 3" key="1">
    <citation type="submission" date="2024-07" db="EMBL/GenBank/DDBJ databases">
        <title>Section-level genome sequencing and comparative genomics of Aspergillus sections Usti and Cavernicolus.</title>
        <authorList>
            <consortium name="Lawrence Berkeley National Laboratory"/>
            <person name="Nybo J.L."/>
            <person name="Vesth T.C."/>
            <person name="Theobald S."/>
            <person name="Frisvad J.C."/>
            <person name="Larsen T.O."/>
            <person name="Kjaerboelling I."/>
            <person name="Rothschild-Mancinelli K."/>
            <person name="Lyhne E.K."/>
            <person name="Kogle M.E."/>
            <person name="Barry K."/>
            <person name="Clum A."/>
            <person name="Na H."/>
            <person name="Ledsgaard L."/>
            <person name="Lin J."/>
            <person name="Lipzen A."/>
            <person name="Kuo A."/>
            <person name="Riley R."/>
            <person name="Mondo S."/>
            <person name="LaButti K."/>
            <person name="Haridas S."/>
            <person name="Pangalinan J."/>
            <person name="Salamov A.A."/>
            <person name="Simmons B.A."/>
            <person name="Magnuson J.K."/>
            <person name="Chen J."/>
            <person name="Drula E."/>
            <person name="Henrissat B."/>
            <person name="Wiebenga A."/>
            <person name="Lubbers R.J."/>
            <person name="Gomes A.C."/>
            <person name="Makela M.R."/>
            <person name="Stajich J."/>
            <person name="Grigoriev I.V."/>
            <person name="Mortensen U.H."/>
            <person name="De vries R.P."/>
            <person name="Baker S.E."/>
            <person name="Andersen M.R."/>
        </authorList>
    </citation>
    <scope>NUCLEOTIDE SEQUENCE [LARGE SCALE GENOMIC DNA]</scope>
    <source>
        <strain evidence="2 3">CBS 600.67</strain>
    </source>
</reference>
<dbReference type="SUPFAM" id="SSF50118">
    <property type="entry name" value="Cell growth inhibitor/plasmid maintenance toxic component"/>
    <property type="match status" value="1"/>
</dbReference>
<dbReference type="InterPro" id="IPR015035">
    <property type="entry name" value="DUF1918"/>
</dbReference>
<organism evidence="2 3">
    <name type="scientific">Aspergillus cavernicola</name>
    <dbReference type="NCBI Taxonomy" id="176166"/>
    <lineage>
        <taxon>Eukaryota</taxon>
        <taxon>Fungi</taxon>
        <taxon>Dikarya</taxon>
        <taxon>Ascomycota</taxon>
        <taxon>Pezizomycotina</taxon>
        <taxon>Eurotiomycetes</taxon>
        <taxon>Eurotiomycetidae</taxon>
        <taxon>Eurotiales</taxon>
        <taxon>Aspergillaceae</taxon>
        <taxon>Aspergillus</taxon>
        <taxon>Aspergillus subgen. Nidulantes</taxon>
    </lineage>
</organism>
<keyword evidence="3" id="KW-1185">Reference proteome</keyword>
<evidence type="ECO:0000313" key="3">
    <source>
        <dbReference type="Proteomes" id="UP001610335"/>
    </source>
</evidence>
<proteinExistence type="predicted"/>
<sequence length="61" mass="6558">MYASLGDSLVTPGRQAGQDMQIFEIIEVLGDNGSPPYRVRAANGHESVVYPGPDTTVQHKS</sequence>
<accession>A0ABR4IEE0</accession>
<dbReference type="Pfam" id="PF08940">
    <property type="entry name" value="DUF1918"/>
    <property type="match status" value="1"/>
</dbReference>
<gene>
    <name evidence="2" type="ORF">BDW59DRAFT_145488</name>
</gene>
<dbReference type="Gene3D" id="2.30.30.440">
    <property type="entry name" value="Domain of unknown function DUF1918"/>
    <property type="match status" value="1"/>
</dbReference>
<dbReference type="Proteomes" id="UP001610335">
    <property type="component" value="Unassembled WGS sequence"/>
</dbReference>
<name>A0ABR4IEE0_9EURO</name>
<comment type="caution">
    <text evidence="2">The sequence shown here is derived from an EMBL/GenBank/DDBJ whole genome shotgun (WGS) entry which is preliminary data.</text>
</comment>
<dbReference type="EMBL" id="JBFXLS010000032">
    <property type="protein sequence ID" value="KAL2826098.1"/>
    <property type="molecule type" value="Genomic_DNA"/>
</dbReference>
<protein>
    <recommendedName>
        <fullName evidence="1">DUF1918 domain-containing protein</fullName>
    </recommendedName>
</protein>
<evidence type="ECO:0000313" key="2">
    <source>
        <dbReference type="EMBL" id="KAL2826098.1"/>
    </source>
</evidence>
<evidence type="ECO:0000259" key="1">
    <source>
        <dbReference type="Pfam" id="PF08940"/>
    </source>
</evidence>
<feature type="domain" description="DUF1918" evidence="1">
    <location>
        <begin position="1"/>
        <end position="57"/>
    </location>
</feature>